<keyword evidence="2" id="KW-1185">Reference proteome</keyword>
<dbReference type="Proteomes" id="UP000265520">
    <property type="component" value="Unassembled WGS sequence"/>
</dbReference>
<protein>
    <submittedName>
        <fullName evidence="1">Cytochrome P450</fullName>
    </submittedName>
</protein>
<comment type="caution">
    <text evidence="1">The sequence shown here is derived from an EMBL/GenBank/DDBJ whole genome shotgun (WGS) entry which is preliminary data.</text>
</comment>
<feature type="non-terminal residue" evidence="1">
    <location>
        <position position="78"/>
    </location>
</feature>
<evidence type="ECO:0000313" key="1">
    <source>
        <dbReference type="EMBL" id="MCI28121.1"/>
    </source>
</evidence>
<proteinExistence type="predicted"/>
<name>A0A392QUS1_9FABA</name>
<organism evidence="1 2">
    <name type="scientific">Trifolium medium</name>
    <dbReference type="NCBI Taxonomy" id="97028"/>
    <lineage>
        <taxon>Eukaryota</taxon>
        <taxon>Viridiplantae</taxon>
        <taxon>Streptophyta</taxon>
        <taxon>Embryophyta</taxon>
        <taxon>Tracheophyta</taxon>
        <taxon>Spermatophyta</taxon>
        <taxon>Magnoliopsida</taxon>
        <taxon>eudicotyledons</taxon>
        <taxon>Gunneridae</taxon>
        <taxon>Pentapetalae</taxon>
        <taxon>rosids</taxon>
        <taxon>fabids</taxon>
        <taxon>Fabales</taxon>
        <taxon>Fabaceae</taxon>
        <taxon>Papilionoideae</taxon>
        <taxon>50 kb inversion clade</taxon>
        <taxon>NPAAA clade</taxon>
        <taxon>Hologalegina</taxon>
        <taxon>IRL clade</taxon>
        <taxon>Trifolieae</taxon>
        <taxon>Trifolium</taxon>
    </lineage>
</organism>
<dbReference type="AlphaFoldDB" id="A0A392QUS1"/>
<evidence type="ECO:0000313" key="2">
    <source>
        <dbReference type="Proteomes" id="UP000265520"/>
    </source>
</evidence>
<sequence>MQRIDTIQQELFSVMLWSIWKRRNNQVWDIATETNQMVCDRARILLTSWKHAQQARNLTNIVQSDPSPMVWMKVKHKK</sequence>
<accession>A0A392QUS1</accession>
<reference evidence="1 2" key="1">
    <citation type="journal article" date="2018" name="Front. Plant Sci.">
        <title>Red Clover (Trifolium pratense) and Zigzag Clover (T. medium) - A Picture of Genomic Similarities and Differences.</title>
        <authorList>
            <person name="Dluhosova J."/>
            <person name="Istvanek J."/>
            <person name="Nedelnik J."/>
            <person name="Repkova J."/>
        </authorList>
    </citation>
    <scope>NUCLEOTIDE SEQUENCE [LARGE SCALE GENOMIC DNA]</scope>
    <source>
        <strain evidence="2">cv. 10/8</strain>
        <tissue evidence="1">Leaf</tissue>
    </source>
</reference>
<dbReference type="EMBL" id="LXQA010163680">
    <property type="protein sequence ID" value="MCI28121.1"/>
    <property type="molecule type" value="Genomic_DNA"/>
</dbReference>